<dbReference type="EMBL" id="DS547093">
    <property type="protein sequence ID" value="EDR13545.1"/>
    <property type="molecule type" value="Genomic_DNA"/>
</dbReference>
<feature type="transmembrane region" description="Helical" evidence="1">
    <location>
        <begin position="20"/>
        <end position="39"/>
    </location>
</feature>
<gene>
    <name evidence="2" type="ORF">LACBIDRAFT_308571</name>
</gene>
<proteinExistence type="predicted"/>
<dbReference type="PANTHER" id="PTHR21663:SF0">
    <property type="entry name" value="HEAT REPEAT-CONTAINING PROTEIN 5B"/>
    <property type="match status" value="1"/>
</dbReference>
<evidence type="ECO:0000256" key="1">
    <source>
        <dbReference type="SAM" id="Phobius"/>
    </source>
</evidence>
<keyword evidence="3" id="KW-1185">Reference proteome</keyword>
<dbReference type="GO" id="GO:0030139">
    <property type="term" value="C:endocytic vesicle"/>
    <property type="evidence" value="ECO:0007669"/>
    <property type="project" value="TreeGrafter"/>
</dbReference>
<dbReference type="GeneID" id="6071359"/>
<dbReference type="OrthoDB" id="2991654at2759"/>
<keyword evidence="1" id="KW-0812">Transmembrane</keyword>
<dbReference type="GO" id="GO:0016020">
    <property type="term" value="C:membrane"/>
    <property type="evidence" value="ECO:0007669"/>
    <property type="project" value="TreeGrafter"/>
</dbReference>
<organism evidence="3">
    <name type="scientific">Laccaria bicolor (strain S238N-H82 / ATCC MYA-4686)</name>
    <name type="common">Bicoloured deceiver</name>
    <name type="synonym">Laccaria laccata var. bicolor</name>
    <dbReference type="NCBI Taxonomy" id="486041"/>
    <lineage>
        <taxon>Eukaryota</taxon>
        <taxon>Fungi</taxon>
        <taxon>Dikarya</taxon>
        <taxon>Basidiomycota</taxon>
        <taxon>Agaricomycotina</taxon>
        <taxon>Agaricomycetes</taxon>
        <taxon>Agaricomycetidae</taxon>
        <taxon>Agaricales</taxon>
        <taxon>Agaricineae</taxon>
        <taxon>Hydnangiaceae</taxon>
        <taxon>Laccaria</taxon>
    </lineage>
</organism>
<reference evidence="2 3" key="1">
    <citation type="journal article" date="2008" name="Nature">
        <title>The genome of Laccaria bicolor provides insights into mycorrhizal symbiosis.</title>
        <authorList>
            <person name="Martin F."/>
            <person name="Aerts A."/>
            <person name="Ahren D."/>
            <person name="Brun A."/>
            <person name="Danchin E.G.J."/>
            <person name="Duchaussoy F."/>
            <person name="Gibon J."/>
            <person name="Kohler A."/>
            <person name="Lindquist E."/>
            <person name="Pereda V."/>
            <person name="Salamov A."/>
            <person name="Shapiro H.J."/>
            <person name="Wuyts J."/>
            <person name="Blaudez D."/>
            <person name="Buee M."/>
            <person name="Brokstein P."/>
            <person name="Canbaeck B."/>
            <person name="Cohen D."/>
            <person name="Courty P.E."/>
            <person name="Coutinho P.M."/>
            <person name="Delaruelle C."/>
            <person name="Detter J.C."/>
            <person name="Deveau A."/>
            <person name="DiFazio S."/>
            <person name="Duplessis S."/>
            <person name="Fraissinet-Tachet L."/>
            <person name="Lucic E."/>
            <person name="Frey-Klett P."/>
            <person name="Fourrey C."/>
            <person name="Feussner I."/>
            <person name="Gay G."/>
            <person name="Grimwood J."/>
            <person name="Hoegger P.J."/>
            <person name="Jain P."/>
            <person name="Kilaru S."/>
            <person name="Labbe J."/>
            <person name="Lin Y.C."/>
            <person name="Legue V."/>
            <person name="Le Tacon F."/>
            <person name="Marmeisse R."/>
            <person name="Melayah D."/>
            <person name="Montanini B."/>
            <person name="Muratet M."/>
            <person name="Nehls U."/>
            <person name="Niculita-Hirzel H."/>
            <person name="Oudot-Le Secq M.P."/>
            <person name="Peter M."/>
            <person name="Quesneville H."/>
            <person name="Rajashekar B."/>
            <person name="Reich M."/>
            <person name="Rouhier N."/>
            <person name="Schmutz J."/>
            <person name="Yin T."/>
            <person name="Chalot M."/>
            <person name="Henrissat B."/>
            <person name="Kuees U."/>
            <person name="Lucas S."/>
            <person name="Van de Peer Y."/>
            <person name="Podila G.K."/>
            <person name="Polle A."/>
            <person name="Pukkila P.J."/>
            <person name="Richardson P.M."/>
            <person name="Rouze P."/>
            <person name="Sanders I.R."/>
            <person name="Stajich J.E."/>
            <person name="Tunlid A."/>
            <person name="Tuskan G."/>
            <person name="Grigoriev I.V."/>
        </authorList>
    </citation>
    <scope>NUCLEOTIDE SEQUENCE [LARGE SCALE GENOMIC DNA]</scope>
    <source>
        <strain evidence="3">S238N-H82 / ATCC MYA-4686</strain>
    </source>
</reference>
<accession>B0CWP4</accession>
<dbReference type="InParanoid" id="B0CWP4"/>
<dbReference type="PANTHER" id="PTHR21663">
    <property type="entry name" value="HYPOTHETICAL HEAT DOMAIN-CONTAINING"/>
    <property type="match status" value="1"/>
</dbReference>
<dbReference type="KEGG" id="lbc:LACBIDRAFT_308571"/>
<dbReference type="RefSeq" id="XP_001876043.1">
    <property type="nucleotide sequence ID" value="XM_001876008.1"/>
</dbReference>
<name>B0CWP4_LACBS</name>
<evidence type="ECO:0000313" key="2">
    <source>
        <dbReference type="EMBL" id="EDR13545.1"/>
    </source>
</evidence>
<dbReference type="GO" id="GO:0006897">
    <property type="term" value="P:endocytosis"/>
    <property type="evidence" value="ECO:0007669"/>
    <property type="project" value="TreeGrafter"/>
</dbReference>
<protein>
    <submittedName>
        <fullName evidence="2">Predicted protein</fullName>
    </submittedName>
</protein>
<dbReference type="GO" id="GO:0042147">
    <property type="term" value="P:retrograde transport, endosome to Golgi"/>
    <property type="evidence" value="ECO:0007669"/>
    <property type="project" value="TreeGrafter"/>
</dbReference>
<dbReference type="Proteomes" id="UP000001194">
    <property type="component" value="Unassembled WGS sequence"/>
</dbReference>
<dbReference type="HOGENOM" id="CLU_1806492_0_0_1"/>
<dbReference type="GO" id="GO:0005794">
    <property type="term" value="C:Golgi apparatus"/>
    <property type="evidence" value="ECO:0007669"/>
    <property type="project" value="TreeGrafter"/>
</dbReference>
<sequence length="143" mass="15653">MLSEQGQITPIQDLANSGRWLAMIPGQMAPSFLVLVVVLKRNLSSILRGHGSGLAAFVSAIPQRPLYVFYDVIVKLPDMATQLLKLVAEYSLKIGGIEVEIAWTFIASLISLGPNFVPPHFCRLTRPLAECPSETAEQGLHQQ</sequence>
<evidence type="ECO:0000313" key="3">
    <source>
        <dbReference type="Proteomes" id="UP000001194"/>
    </source>
</evidence>
<dbReference type="GO" id="GO:0008104">
    <property type="term" value="P:intracellular protein localization"/>
    <property type="evidence" value="ECO:0007669"/>
    <property type="project" value="TreeGrafter"/>
</dbReference>
<keyword evidence="1" id="KW-1133">Transmembrane helix</keyword>
<dbReference type="GO" id="GO:0005829">
    <property type="term" value="C:cytosol"/>
    <property type="evidence" value="ECO:0007669"/>
    <property type="project" value="GOC"/>
</dbReference>
<dbReference type="AlphaFoldDB" id="B0CWP4"/>
<dbReference type="InterPro" id="IPR040108">
    <property type="entry name" value="Laa1/Sip1/HEATR5"/>
</dbReference>
<keyword evidence="1" id="KW-0472">Membrane</keyword>